<gene>
    <name evidence="6" type="ORF">soil367_05795</name>
</gene>
<name>A0A4P7XEV4_9ALTE</name>
<dbReference type="Pfam" id="PF00440">
    <property type="entry name" value="TetR_N"/>
    <property type="match status" value="1"/>
</dbReference>
<feature type="domain" description="HTH tetR-type" evidence="5">
    <location>
        <begin position="16"/>
        <end position="76"/>
    </location>
</feature>
<organism evidence="6 7">
    <name type="scientific">Hydrocarboniclastica marina</name>
    <dbReference type="NCBI Taxonomy" id="2259620"/>
    <lineage>
        <taxon>Bacteria</taxon>
        <taxon>Pseudomonadati</taxon>
        <taxon>Pseudomonadota</taxon>
        <taxon>Gammaproteobacteria</taxon>
        <taxon>Alteromonadales</taxon>
        <taxon>Alteromonadaceae</taxon>
        <taxon>Hydrocarboniclastica</taxon>
    </lineage>
</organism>
<reference evidence="6 7" key="1">
    <citation type="submission" date="2018-07" db="EMBL/GenBank/DDBJ databases">
        <title>Marsedoiliclastica nanhaica gen. nov. sp. nov., a novel marine hydrocarbonoclastic bacterium isolated from an in-situ enriched hydrocarbon-degrading consortium in deep-sea sediment.</title>
        <authorList>
            <person name="Dong C."/>
            <person name="Ma T."/>
            <person name="Liu R."/>
            <person name="Shao Z."/>
        </authorList>
    </citation>
    <scope>NUCLEOTIDE SEQUENCE [LARGE SCALE GENOMIC DNA]</scope>
    <source>
        <strain evidence="7">soil36-7</strain>
    </source>
</reference>
<dbReference type="InterPro" id="IPR009057">
    <property type="entry name" value="Homeodomain-like_sf"/>
</dbReference>
<dbReference type="InterPro" id="IPR036271">
    <property type="entry name" value="Tet_transcr_reg_TetR-rel_C_sf"/>
</dbReference>
<dbReference type="OrthoDB" id="116240at2"/>
<evidence type="ECO:0000313" key="6">
    <source>
        <dbReference type="EMBL" id="QCF25479.1"/>
    </source>
</evidence>
<dbReference type="KEGG" id="hmi:soil367_05795"/>
<dbReference type="SUPFAM" id="SSF46689">
    <property type="entry name" value="Homeodomain-like"/>
    <property type="match status" value="1"/>
</dbReference>
<keyword evidence="2 4" id="KW-0238">DNA-binding</keyword>
<evidence type="ECO:0000256" key="4">
    <source>
        <dbReference type="PROSITE-ProRule" id="PRU00335"/>
    </source>
</evidence>
<evidence type="ECO:0000256" key="1">
    <source>
        <dbReference type="ARBA" id="ARBA00023015"/>
    </source>
</evidence>
<keyword evidence="7" id="KW-1185">Reference proteome</keyword>
<evidence type="ECO:0000256" key="2">
    <source>
        <dbReference type="ARBA" id="ARBA00023125"/>
    </source>
</evidence>
<accession>A0A4P7XEV4</accession>
<dbReference type="Gene3D" id="1.10.357.10">
    <property type="entry name" value="Tetracycline Repressor, domain 2"/>
    <property type="match status" value="1"/>
</dbReference>
<dbReference type="PRINTS" id="PR00455">
    <property type="entry name" value="HTHTETR"/>
</dbReference>
<keyword evidence="1" id="KW-0805">Transcription regulation</keyword>
<dbReference type="PROSITE" id="PS50977">
    <property type="entry name" value="HTH_TETR_2"/>
    <property type="match status" value="1"/>
</dbReference>
<dbReference type="PROSITE" id="PS01081">
    <property type="entry name" value="HTH_TETR_1"/>
    <property type="match status" value="1"/>
</dbReference>
<dbReference type="InterPro" id="IPR050109">
    <property type="entry name" value="HTH-type_TetR-like_transc_reg"/>
</dbReference>
<evidence type="ECO:0000313" key="7">
    <source>
        <dbReference type="Proteomes" id="UP000298049"/>
    </source>
</evidence>
<dbReference type="GO" id="GO:0003700">
    <property type="term" value="F:DNA-binding transcription factor activity"/>
    <property type="evidence" value="ECO:0007669"/>
    <property type="project" value="TreeGrafter"/>
</dbReference>
<dbReference type="InterPro" id="IPR023772">
    <property type="entry name" value="DNA-bd_HTH_TetR-type_CS"/>
</dbReference>
<dbReference type="PANTHER" id="PTHR30055:SF234">
    <property type="entry name" value="HTH-TYPE TRANSCRIPTIONAL REGULATOR BETI"/>
    <property type="match status" value="1"/>
</dbReference>
<keyword evidence="3" id="KW-0804">Transcription</keyword>
<dbReference type="EMBL" id="CP031093">
    <property type="protein sequence ID" value="QCF25479.1"/>
    <property type="molecule type" value="Genomic_DNA"/>
</dbReference>
<dbReference type="PANTHER" id="PTHR30055">
    <property type="entry name" value="HTH-TYPE TRANSCRIPTIONAL REGULATOR RUTR"/>
    <property type="match status" value="1"/>
</dbReference>
<dbReference type="GO" id="GO:0000976">
    <property type="term" value="F:transcription cis-regulatory region binding"/>
    <property type="evidence" value="ECO:0007669"/>
    <property type="project" value="TreeGrafter"/>
</dbReference>
<evidence type="ECO:0000259" key="5">
    <source>
        <dbReference type="PROSITE" id="PS50977"/>
    </source>
</evidence>
<sequence length="211" mass="23286">MAERKGAGRRTAVEAQATRQLIVSAALERFSERGFDAVSVREIAAQAGVTHGMIRHHFGSKLEVWKAAIQGVFEEYRRALLPGIQEALAGDDPLQAFRRVVSEFIRLSSARPLYTRLLVRESESGGERAQFCTSSFQDIHTVIGQLFNRARAVCPALSFHTNDSFFNALISLTFFSILHPSASVEPSYPLSHGIQDRADLIMAVLFGPPQA</sequence>
<dbReference type="RefSeq" id="WP_136547799.1">
    <property type="nucleotide sequence ID" value="NZ_CP031093.1"/>
</dbReference>
<feature type="DNA-binding region" description="H-T-H motif" evidence="4">
    <location>
        <begin position="39"/>
        <end position="58"/>
    </location>
</feature>
<dbReference type="AlphaFoldDB" id="A0A4P7XEV4"/>
<proteinExistence type="predicted"/>
<dbReference type="Proteomes" id="UP000298049">
    <property type="component" value="Chromosome"/>
</dbReference>
<dbReference type="InterPro" id="IPR001647">
    <property type="entry name" value="HTH_TetR"/>
</dbReference>
<evidence type="ECO:0000256" key="3">
    <source>
        <dbReference type="ARBA" id="ARBA00023163"/>
    </source>
</evidence>
<protein>
    <submittedName>
        <fullName evidence="6">TetR family transcriptional regulator</fullName>
    </submittedName>
</protein>
<dbReference type="SUPFAM" id="SSF48498">
    <property type="entry name" value="Tetracyclin repressor-like, C-terminal domain"/>
    <property type="match status" value="1"/>
</dbReference>